<dbReference type="VEuPathDB" id="FungiDB:A9K55_007414"/>
<dbReference type="VEuPathDB" id="FungiDB:CCM_07608"/>
<feature type="compositionally biased region" description="Pro residues" evidence="1">
    <location>
        <begin position="443"/>
        <end position="452"/>
    </location>
</feature>
<feature type="region of interest" description="Disordered" evidence="1">
    <location>
        <begin position="413"/>
        <end position="513"/>
    </location>
</feature>
<feature type="region of interest" description="Disordered" evidence="1">
    <location>
        <begin position="613"/>
        <end position="661"/>
    </location>
</feature>
<gene>
    <name evidence="2" type="ORF">A9K55_007414</name>
</gene>
<feature type="compositionally biased region" description="Polar residues" evidence="1">
    <location>
        <begin position="94"/>
        <end position="127"/>
    </location>
</feature>
<feature type="compositionally biased region" description="Low complexity" evidence="1">
    <location>
        <begin position="55"/>
        <end position="65"/>
    </location>
</feature>
<accession>A0A2H4SIM3</accession>
<sequence length="750" mass="81774">MDTSSLSLAWGRLSHRRTRSSDPSSNAPPVEFTTEGTRYTLASEVAPSPSPSPSPSLHSRSKSWSTSKEKNHTPKQSLFFQFADYQKTALASSNPLELRRTNTISRRGHKATNSISSLSTKRTSVYGSSSSMDLSRSQSPAIPQRPPRPPRGLFEDESDEEHELFTHDVLVHHAADETIQGLILQSDRAFADVSVALADAAYNTYVAQARSGLSGVRRDQSVRQQRQGLTAHVPRNSITSDMSITSSRSIRRNSLQSSHSTSTKGHTSRPSTTKKMGKRNVLLPRKLRLTLSQSVSDMLASRSAKRVSATSSLSSTYSDYIDEQPAHQRNSSITAAKRQSVLQTKRQSTDSQFALCAAEGRHLTASQMYHREMLPNSVMAWMGTDAVSTELVDDEETDDEDVSQALQIKCHLARDPDLTQPQPLGPPSADNAAEARPLVEDGSPPPPPPPKNPARFGARARTSQLAPIPEMLVASAEGERRRRKNSLVRISTKSKRPVAKPRAGPSSSSSSHDSLYLVGTAYSKTSPLFRHGHIEFQHKSRHAEAEEHSGSGEHDYADLQVDWPAFHSSILCDAEDLDSGMALDEANAMADELGEWFDEFGFESHGELIKAGRAARDASRSSGSTASSRSSASSTSSASSASTVSDADLPMPASPDRSPFTKMQRWSFDHQAERNVCAAPGHDMHASDPIPVLSEMVLGLDIYGLPVEEEPFTKRGASGGPRMSCNLTDDLGQFLAWNPTLSNDMDEEDE</sequence>
<feature type="compositionally biased region" description="Low complexity" evidence="1">
    <location>
        <begin position="128"/>
        <end position="142"/>
    </location>
</feature>
<protein>
    <submittedName>
        <fullName evidence="2">Uncharacterized protein</fullName>
    </submittedName>
</protein>
<name>A0A2H4SIM3_CORMI</name>
<feature type="compositionally biased region" description="Low complexity" evidence="1">
    <location>
        <begin position="620"/>
        <end position="648"/>
    </location>
</feature>
<feature type="compositionally biased region" description="Low complexity" evidence="1">
    <location>
        <begin position="236"/>
        <end position="265"/>
    </location>
</feature>
<dbReference type="AlphaFoldDB" id="A0A2H4SIM3"/>
<reference evidence="2 3" key="1">
    <citation type="journal article" date="2017" name="BMC Genomics">
        <title>Chromosome level assembly and secondary metabolite potential of the parasitic fungus Cordyceps militaris.</title>
        <authorList>
            <person name="Kramer G.J."/>
            <person name="Nodwell J.R."/>
        </authorList>
    </citation>
    <scope>NUCLEOTIDE SEQUENCE [LARGE SCALE GENOMIC DNA]</scope>
    <source>
        <strain evidence="2 3">ATCC 34164</strain>
    </source>
</reference>
<dbReference type="EMBL" id="CP023324">
    <property type="protein sequence ID" value="ATY62939.1"/>
    <property type="molecule type" value="Genomic_DNA"/>
</dbReference>
<feature type="compositionally biased region" description="Basic residues" evidence="1">
    <location>
        <begin position="481"/>
        <end position="499"/>
    </location>
</feature>
<dbReference type="OrthoDB" id="4870319at2759"/>
<feature type="region of interest" description="Disordered" evidence="1">
    <location>
        <begin position="94"/>
        <end position="159"/>
    </location>
</feature>
<feature type="region of interest" description="Disordered" evidence="1">
    <location>
        <begin position="323"/>
        <end position="344"/>
    </location>
</feature>
<evidence type="ECO:0000256" key="1">
    <source>
        <dbReference type="SAM" id="MobiDB-lite"/>
    </source>
</evidence>
<feature type="region of interest" description="Disordered" evidence="1">
    <location>
        <begin position="212"/>
        <end position="282"/>
    </location>
</feature>
<organism evidence="2 3">
    <name type="scientific">Cordyceps militaris</name>
    <name type="common">Caterpillar fungus</name>
    <name type="synonym">Clavaria militaris</name>
    <dbReference type="NCBI Taxonomy" id="73501"/>
    <lineage>
        <taxon>Eukaryota</taxon>
        <taxon>Fungi</taxon>
        <taxon>Dikarya</taxon>
        <taxon>Ascomycota</taxon>
        <taxon>Pezizomycotina</taxon>
        <taxon>Sordariomycetes</taxon>
        <taxon>Hypocreomycetidae</taxon>
        <taxon>Hypocreales</taxon>
        <taxon>Cordycipitaceae</taxon>
        <taxon>Cordyceps</taxon>
    </lineage>
</organism>
<dbReference type="Proteomes" id="UP000323067">
    <property type="component" value="Chromosome vii"/>
</dbReference>
<proteinExistence type="predicted"/>
<evidence type="ECO:0000313" key="3">
    <source>
        <dbReference type="Proteomes" id="UP000323067"/>
    </source>
</evidence>
<evidence type="ECO:0000313" key="2">
    <source>
        <dbReference type="EMBL" id="ATY62939.1"/>
    </source>
</evidence>
<feature type="region of interest" description="Disordered" evidence="1">
    <location>
        <begin position="1"/>
        <end position="72"/>
    </location>
</feature>